<evidence type="ECO:0000256" key="6">
    <source>
        <dbReference type="SAM" id="Phobius"/>
    </source>
</evidence>
<organism evidence="8 9">
    <name type="scientific">Planococcus donghaensis</name>
    <dbReference type="NCBI Taxonomy" id="414778"/>
    <lineage>
        <taxon>Bacteria</taxon>
        <taxon>Bacillati</taxon>
        <taxon>Bacillota</taxon>
        <taxon>Bacilli</taxon>
        <taxon>Bacillales</taxon>
        <taxon>Caryophanaceae</taxon>
        <taxon>Planococcus</taxon>
    </lineage>
</organism>
<gene>
    <name evidence="8" type="ORF">BCM40_10285</name>
</gene>
<dbReference type="GO" id="GO:0005886">
    <property type="term" value="C:plasma membrane"/>
    <property type="evidence" value="ECO:0007669"/>
    <property type="project" value="UniProtKB-SubCell"/>
</dbReference>
<evidence type="ECO:0000256" key="5">
    <source>
        <dbReference type="ARBA" id="ARBA00023136"/>
    </source>
</evidence>
<dbReference type="InterPro" id="IPR036259">
    <property type="entry name" value="MFS_trans_sf"/>
</dbReference>
<dbReference type="AlphaFoldDB" id="A0A1C7EK59"/>
<keyword evidence="9" id="KW-1185">Reference proteome</keyword>
<feature type="transmembrane region" description="Helical" evidence="6">
    <location>
        <begin position="399"/>
        <end position="417"/>
    </location>
</feature>
<dbReference type="PROSITE" id="PS50850">
    <property type="entry name" value="MFS"/>
    <property type="match status" value="1"/>
</dbReference>
<name>A0A1C7EK59_9BACL</name>
<feature type="transmembrane region" description="Helical" evidence="6">
    <location>
        <begin position="308"/>
        <end position="324"/>
    </location>
</feature>
<keyword evidence="3 6" id="KW-0812">Transmembrane</keyword>
<comment type="subcellular location">
    <subcellularLocation>
        <location evidence="1">Cell membrane</location>
        <topology evidence="1">Multi-pass membrane protein</topology>
    </subcellularLocation>
</comment>
<dbReference type="OrthoDB" id="182417at2"/>
<evidence type="ECO:0000256" key="4">
    <source>
        <dbReference type="ARBA" id="ARBA00022989"/>
    </source>
</evidence>
<dbReference type="KEGG" id="pdg:BCM40_10285"/>
<dbReference type="Pfam" id="PF07690">
    <property type="entry name" value="MFS_1"/>
    <property type="match status" value="1"/>
</dbReference>
<dbReference type="RefSeq" id="WP_065526744.1">
    <property type="nucleotide sequence ID" value="NZ_CP016543.2"/>
</dbReference>
<protein>
    <submittedName>
        <fullName evidence="8">MFS transporter</fullName>
    </submittedName>
</protein>
<keyword evidence="4 6" id="KW-1133">Transmembrane helix</keyword>
<dbReference type="InterPro" id="IPR011701">
    <property type="entry name" value="MFS"/>
</dbReference>
<proteinExistence type="predicted"/>
<evidence type="ECO:0000313" key="8">
    <source>
        <dbReference type="EMBL" id="ANU23747.1"/>
    </source>
</evidence>
<dbReference type="InterPro" id="IPR050327">
    <property type="entry name" value="Proton-linked_MCT"/>
</dbReference>
<feature type="transmembrane region" description="Helical" evidence="6">
    <location>
        <begin position="57"/>
        <end position="80"/>
    </location>
</feature>
<sequence>MKRTKENWVNGNGVIHTPFYYGWVIVILAGLSHFFSGPGQTYSNAIFIDYYIEEFGWSRSTVSGIYSSATLLAGFLLFIIGRMIDKVGARKMAIAVSLILAAASIFNSFVVNWVMLFMGFFAIRLFGQGSMTLVPNALVPQWFIQKRGRALGLAALGGMIGSAAFPLINVWLIEAYGWRTTWQILGASILVIFTPLAYFFIRNRPEDIGLLPDNGPSAREEDRQKPLSSDISWTVKEAKKTRSFWLLLFCVVVPALVNTGMTFHLVSIFSIQSLAPETAATVLSLMAIIGFPVTFLAGYLLDKIRVQWMLAFVFVGEIASIFLLKEADLFSGAILFAVVWGFMLGIERVTLSVVWPNYFGRQYLGSITGISMAFMVVGSALGPLPFGLFYDFFGGYKEVLWAIMIFPLLGIVAALLANPPEKKEIEN</sequence>
<keyword evidence="2" id="KW-0813">Transport</keyword>
<dbReference type="PANTHER" id="PTHR11360">
    <property type="entry name" value="MONOCARBOXYLATE TRANSPORTER"/>
    <property type="match status" value="1"/>
</dbReference>
<feature type="transmembrane region" description="Helical" evidence="6">
    <location>
        <begin position="92"/>
        <end position="110"/>
    </location>
</feature>
<feature type="transmembrane region" description="Helical" evidence="6">
    <location>
        <begin position="278"/>
        <end position="301"/>
    </location>
</feature>
<feature type="transmembrane region" description="Helical" evidence="6">
    <location>
        <begin position="244"/>
        <end position="266"/>
    </location>
</feature>
<feature type="transmembrane region" description="Helical" evidence="6">
    <location>
        <begin position="150"/>
        <end position="172"/>
    </location>
</feature>
<feature type="domain" description="Major facilitator superfamily (MFS) profile" evidence="7">
    <location>
        <begin position="25"/>
        <end position="422"/>
    </location>
</feature>
<dbReference type="GO" id="GO:0022857">
    <property type="term" value="F:transmembrane transporter activity"/>
    <property type="evidence" value="ECO:0007669"/>
    <property type="project" value="InterPro"/>
</dbReference>
<evidence type="ECO:0000256" key="2">
    <source>
        <dbReference type="ARBA" id="ARBA00022448"/>
    </source>
</evidence>
<dbReference type="EMBL" id="CP016543">
    <property type="protein sequence ID" value="ANU23747.1"/>
    <property type="molecule type" value="Genomic_DNA"/>
</dbReference>
<dbReference type="STRING" id="414778.BCM40_10285"/>
<evidence type="ECO:0000313" key="9">
    <source>
        <dbReference type="Proteomes" id="UP000092495"/>
    </source>
</evidence>
<dbReference type="PANTHER" id="PTHR11360:SF308">
    <property type="entry name" value="BLL3089 PROTEIN"/>
    <property type="match status" value="1"/>
</dbReference>
<evidence type="ECO:0000256" key="3">
    <source>
        <dbReference type="ARBA" id="ARBA00022692"/>
    </source>
</evidence>
<dbReference type="CDD" id="cd17355">
    <property type="entry name" value="MFS_YcxA_like"/>
    <property type="match status" value="1"/>
</dbReference>
<reference evidence="8" key="1">
    <citation type="submission" date="2016-10" db="EMBL/GenBank/DDBJ databases">
        <authorList>
            <person name="See-Too W.S."/>
        </authorList>
    </citation>
    <scope>NUCLEOTIDE SEQUENCE</scope>
    <source>
        <strain evidence="8">DSM 22276</strain>
    </source>
</reference>
<feature type="transmembrane region" description="Helical" evidence="6">
    <location>
        <begin position="116"/>
        <end position="138"/>
    </location>
</feature>
<dbReference type="SUPFAM" id="SSF103473">
    <property type="entry name" value="MFS general substrate transporter"/>
    <property type="match status" value="1"/>
</dbReference>
<dbReference type="InterPro" id="IPR020846">
    <property type="entry name" value="MFS_dom"/>
</dbReference>
<dbReference type="Proteomes" id="UP000092495">
    <property type="component" value="Chromosome"/>
</dbReference>
<feature type="transmembrane region" description="Helical" evidence="6">
    <location>
        <begin position="330"/>
        <end position="351"/>
    </location>
</feature>
<keyword evidence="5 6" id="KW-0472">Membrane</keyword>
<evidence type="ECO:0000259" key="7">
    <source>
        <dbReference type="PROSITE" id="PS50850"/>
    </source>
</evidence>
<accession>A0A1C7EK59</accession>
<dbReference type="Gene3D" id="1.20.1250.20">
    <property type="entry name" value="MFS general substrate transporter like domains"/>
    <property type="match status" value="2"/>
</dbReference>
<feature type="transmembrane region" description="Helical" evidence="6">
    <location>
        <begin position="184"/>
        <end position="201"/>
    </location>
</feature>
<feature type="transmembrane region" description="Helical" evidence="6">
    <location>
        <begin position="20"/>
        <end position="37"/>
    </location>
</feature>
<evidence type="ECO:0000256" key="1">
    <source>
        <dbReference type="ARBA" id="ARBA00004651"/>
    </source>
</evidence>
<feature type="transmembrane region" description="Helical" evidence="6">
    <location>
        <begin position="363"/>
        <end position="387"/>
    </location>
</feature>